<feature type="region of interest" description="Disordered" evidence="1">
    <location>
        <begin position="48"/>
        <end position="74"/>
    </location>
</feature>
<gene>
    <name evidence="2" type="ORF">NL394_08820</name>
</gene>
<evidence type="ECO:0000313" key="3">
    <source>
        <dbReference type="Proteomes" id="UP001163293"/>
    </source>
</evidence>
<dbReference type="AlphaFoldDB" id="A0AAX3EMU1"/>
<evidence type="ECO:0000313" key="2">
    <source>
        <dbReference type="EMBL" id="UYV99278.1"/>
    </source>
</evidence>
<name>A0AAX3EMU1_PAEUR</name>
<accession>A0AAX3EMU1</accession>
<proteinExistence type="predicted"/>
<protein>
    <submittedName>
        <fullName evidence="2">Uncharacterized protein</fullName>
    </submittedName>
</protein>
<dbReference type="RefSeq" id="WP_128397295.1">
    <property type="nucleotide sequence ID" value="NZ_BDMH01000018.1"/>
</dbReference>
<dbReference type="Proteomes" id="UP001163293">
    <property type="component" value="Chromosome"/>
</dbReference>
<dbReference type="GeneID" id="79885390"/>
<organism evidence="2 3">
    <name type="scientific">Paenarthrobacter ureafaciens</name>
    <dbReference type="NCBI Taxonomy" id="37931"/>
    <lineage>
        <taxon>Bacteria</taxon>
        <taxon>Bacillati</taxon>
        <taxon>Actinomycetota</taxon>
        <taxon>Actinomycetes</taxon>
        <taxon>Micrococcales</taxon>
        <taxon>Micrococcaceae</taxon>
        <taxon>Paenarthrobacter</taxon>
    </lineage>
</organism>
<sequence length="74" mass="7476">MHNHHCPEAGVTTTDVSLVLRVEELAGKAPILAAKLARLDPRHLTTLLGSPAVGTSGGAADSGSDQPGSPEPQA</sequence>
<reference evidence="2" key="1">
    <citation type="submission" date="2022-07" db="EMBL/GenBank/DDBJ databases">
        <authorList>
            <person name="Wu T."/>
        </authorList>
    </citation>
    <scope>NUCLEOTIDE SEQUENCE</scope>
    <source>
        <strain evidence="2">SD-1</strain>
    </source>
</reference>
<evidence type="ECO:0000256" key="1">
    <source>
        <dbReference type="SAM" id="MobiDB-lite"/>
    </source>
</evidence>
<dbReference type="EMBL" id="CP101185">
    <property type="protein sequence ID" value="UYV99278.1"/>
    <property type="molecule type" value="Genomic_DNA"/>
</dbReference>
<keyword evidence="3" id="KW-1185">Reference proteome</keyword>